<reference evidence="1" key="1">
    <citation type="submission" date="2014-09" db="EMBL/GenBank/DDBJ databases">
        <authorList>
            <person name="Magalhaes I.L.F."/>
            <person name="Oliveira U."/>
            <person name="Santos F.R."/>
            <person name="Vidigal T.H.D.A."/>
            <person name="Brescovit A.D."/>
            <person name="Santos A.J."/>
        </authorList>
    </citation>
    <scope>NUCLEOTIDE SEQUENCE</scope>
    <source>
        <tissue evidence="1">Shoot tissue taken approximately 20 cm above the soil surface</tissue>
    </source>
</reference>
<protein>
    <submittedName>
        <fullName evidence="1">Uncharacterized protein</fullName>
    </submittedName>
</protein>
<accession>A0A0A9DJ40</accession>
<dbReference type="EMBL" id="GBRH01212250">
    <property type="protein sequence ID" value="JAD85645.1"/>
    <property type="molecule type" value="Transcribed_RNA"/>
</dbReference>
<proteinExistence type="predicted"/>
<organism evidence="1">
    <name type="scientific">Arundo donax</name>
    <name type="common">Giant reed</name>
    <name type="synonym">Donax arundinaceus</name>
    <dbReference type="NCBI Taxonomy" id="35708"/>
    <lineage>
        <taxon>Eukaryota</taxon>
        <taxon>Viridiplantae</taxon>
        <taxon>Streptophyta</taxon>
        <taxon>Embryophyta</taxon>
        <taxon>Tracheophyta</taxon>
        <taxon>Spermatophyta</taxon>
        <taxon>Magnoliopsida</taxon>
        <taxon>Liliopsida</taxon>
        <taxon>Poales</taxon>
        <taxon>Poaceae</taxon>
        <taxon>PACMAD clade</taxon>
        <taxon>Arundinoideae</taxon>
        <taxon>Arundineae</taxon>
        <taxon>Arundo</taxon>
    </lineage>
</organism>
<reference evidence="1" key="2">
    <citation type="journal article" date="2015" name="Data Brief">
        <title>Shoot transcriptome of the giant reed, Arundo donax.</title>
        <authorList>
            <person name="Barrero R.A."/>
            <person name="Guerrero F.D."/>
            <person name="Moolhuijzen P."/>
            <person name="Goolsby J.A."/>
            <person name="Tidwell J."/>
            <person name="Bellgard S.E."/>
            <person name="Bellgard M.I."/>
        </authorList>
    </citation>
    <scope>NUCLEOTIDE SEQUENCE</scope>
    <source>
        <tissue evidence="1">Shoot tissue taken approximately 20 cm above the soil surface</tissue>
    </source>
</reference>
<sequence>MMAWKDLGRGTGECGLCLRNWKLFFFLYEVIMQQFSRSWAALVYRNHYRGSDEVSLKGRKVTSTWVLPRIALKMF</sequence>
<name>A0A0A9DJ40_ARUDO</name>
<dbReference type="AlphaFoldDB" id="A0A0A9DJ40"/>
<evidence type="ECO:0000313" key="1">
    <source>
        <dbReference type="EMBL" id="JAD85645.1"/>
    </source>
</evidence>